<name>A0A0B1T6Q2_OESDE</name>
<dbReference type="AlphaFoldDB" id="A0A0B1T6Q2"/>
<keyword evidence="1" id="KW-0732">Signal</keyword>
<dbReference type="GO" id="GO:0007165">
    <property type="term" value="P:signal transduction"/>
    <property type="evidence" value="ECO:0007669"/>
    <property type="project" value="TreeGrafter"/>
</dbReference>
<evidence type="ECO:0008006" key="4">
    <source>
        <dbReference type="Google" id="ProtNLM"/>
    </source>
</evidence>
<dbReference type="OrthoDB" id="25039at2759"/>
<feature type="chain" id="PRO_5002065622" description="Lysozyme" evidence="1">
    <location>
        <begin position="17"/>
        <end position="169"/>
    </location>
</feature>
<feature type="signal peptide" evidence="1">
    <location>
        <begin position="1"/>
        <end position="16"/>
    </location>
</feature>
<gene>
    <name evidence="2" type="ORF">OESDEN_08656</name>
</gene>
<dbReference type="Proteomes" id="UP000053660">
    <property type="component" value="Unassembled WGS sequence"/>
</dbReference>
<accession>A0A0B1T6Q2</accession>
<dbReference type="InterPro" id="IPR051595">
    <property type="entry name" value="GH25_Enzymes"/>
</dbReference>
<organism evidence="2 3">
    <name type="scientific">Oesophagostomum dentatum</name>
    <name type="common">Nodular worm</name>
    <dbReference type="NCBI Taxonomy" id="61180"/>
    <lineage>
        <taxon>Eukaryota</taxon>
        <taxon>Metazoa</taxon>
        <taxon>Ecdysozoa</taxon>
        <taxon>Nematoda</taxon>
        <taxon>Chromadorea</taxon>
        <taxon>Rhabditida</taxon>
        <taxon>Rhabditina</taxon>
        <taxon>Rhabditomorpha</taxon>
        <taxon>Strongyloidea</taxon>
        <taxon>Strongylidae</taxon>
        <taxon>Oesophagostomum</taxon>
    </lineage>
</organism>
<dbReference type="GO" id="GO:0045087">
    <property type="term" value="P:innate immune response"/>
    <property type="evidence" value="ECO:0007669"/>
    <property type="project" value="TreeGrafter"/>
</dbReference>
<evidence type="ECO:0000313" key="2">
    <source>
        <dbReference type="EMBL" id="KHJ91477.1"/>
    </source>
</evidence>
<evidence type="ECO:0000256" key="1">
    <source>
        <dbReference type="SAM" id="SignalP"/>
    </source>
</evidence>
<dbReference type="EMBL" id="KN552036">
    <property type="protein sequence ID" value="KHJ91477.1"/>
    <property type="molecule type" value="Genomic_DNA"/>
</dbReference>
<protein>
    <recommendedName>
        <fullName evidence="4">Lysozyme</fullName>
    </recommendedName>
</protein>
<proteinExistence type="predicted"/>
<dbReference type="PANTHER" id="PTHR23208">
    <property type="entry name" value="LYSOZYME PROTEIN"/>
    <property type="match status" value="1"/>
</dbReference>
<sequence length="169" mass="19075">MQIFFLLSTFLAACYAVPAVTEKLPVNYGYAYAVDLDSATSYQAFSCMKSYGYRAVFIRGYNPSGMGSFDLNCVSNVRNANQAGLGTEVFMTPQPRSTKRGSQQFLELYQGLKSANMQVNTIWLQVTSPINWDTNRQQNINFLNEIITTANVLSLLHFRKLVESFNEIF</sequence>
<evidence type="ECO:0000313" key="3">
    <source>
        <dbReference type="Proteomes" id="UP000053660"/>
    </source>
</evidence>
<dbReference type="Gene3D" id="3.20.20.80">
    <property type="entry name" value="Glycosidases"/>
    <property type="match status" value="1"/>
</dbReference>
<dbReference type="SUPFAM" id="SSF51445">
    <property type="entry name" value="(Trans)glycosidases"/>
    <property type="match status" value="1"/>
</dbReference>
<keyword evidence="3" id="KW-1185">Reference proteome</keyword>
<dbReference type="PANTHER" id="PTHR23208:SF36">
    <property type="entry name" value="LYSOZYME-RELATED"/>
    <property type="match status" value="1"/>
</dbReference>
<dbReference type="InterPro" id="IPR017853">
    <property type="entry name" value="GH"/>
</dbReference>
<reference evidence="2 3" key="1">
    <citation type="submission" date="2014-03" db="EMBL/GenBank/DDBJ databases">
        <title>Draft genome of the hookworm Oesophagostomum dentatum.</title>
        <authorList>
            <person name="Mitreva M."/>
        </authorList>
    </citation>
    <scope>NUCLEOTIDE SEQUENCE [LARGE SCALE GENOMIC DNA]</scope>
    <source>
        <strain evidence="2 3">OD-Hann</strain>
    </source>
</reference>